<dbReference type="AlphaFoldDB" id="A0A1R3WVG1"/>
<dbReference type="GO" id="GO:0000156">
    <property type="term" value="F:phosphorelay response regulator activity"/>
    <property type="evidence" value="ECO:0007669"/>
    <property type="project" value="InterPro"/>
</dbReference>
<dbReference type="STRING" id="287098.SAMN05421665_1440"/>
<dbReference type="CDD" id="cd16432">
    <property type="entry name" value="CheB_Rec"/>
    <property type="match status" value="1"/>
</dbReference>
<evidence type="ECO:0000256" key="4">
    <source>
        <dbReference type="PROSITE-ProRule" id="PRU00050"/>
    </source>
</evidence>
<dbReference type="EMBL" id="FTPR01000001">
    <property type="protein sequence ID" value="SIT82351.1"/>
    <property type="molecule type" value="Genomic_DNA"/>
</dbReference>
<dbReference type="GO" id="GO:0006935">
    <property type="term" value="P:chemotaxis"/>
    <property type="evidence" value="ECO:0007669"/>
    <property type="project" value="UniProtKB-UniRule"/>
</dbReference>
<dbReference type="PANTHER" id="PTHR42872">
    <property type="entry name" value="PROTEIN-GLUTAMATE METHYLESTERASE/PROTEIN-GLUTAMINE GLUTAMINASE"/>
    <property type="match status" value="1"/>
</dbReference>
<dbReference type="Proteomes" id="UP000186997">
    <property type="component" value="Unassembled WGS sequence"/>
</dbReference>
<dbReference type="Pfam" id="PF01339">
    <property type="entry name" value="CheB_methylest"/>
    <property type="match status" value="1"/>
</dbReference>
<evidence type="ECO:0000313" key="7">
    <source>
        <dbReference type="Proteomes" id="UP000186997"/>
    </source>
</evidence>
<feature type="active site" evidence="4">
    <location>
        <position position="145"/>
    </location>
</feature>
<reference evidence="7" key="1">
    <citation type="submission" date="2017-01" db="EMBL/GenBank/DDBJ databases">
        <authorList>
            <person name="Varghese N."/>
            <person name="Submissions S."/>
        </authorList>
    </citation>
    <scope>NUCLEOTIDE SEQUENCE [LARGE SCALE GENOMIC DNA]</scope>
    <source>
        <strain evidence="7">DSM 29591</strain>
    </source>
</reference>
<dbReference type="GO" id="GO:0008984">
    <property type="term" value="F:protein-glutamate methylesterase activity"/>
    <property type="evidence" value="ECO:0007669"/>
    <property type="project" value="UniProtKB-EC"/>
</dbReference>
<evidence type="ECO:0000313" key="6">
    <source>
        <dbReference type="EMBL" id="SIT82351.1"/>
    </source>
</evidence>
<comment type="catalytic activity">
    <reaction evidence="3">
        <text>[protein]-L-glutamate 5-O-methyl ester + H2O = L-glutamyl-[protein] + methanol + H(+)</text>
        <dbReference type="Rhea" id="RHEA:23236"/>
        <dbReference type="Rhea" id="RHEA-COMP:10208"/>
        <dbReference type="Rhea" id="RHEA-COMP:10311"/>
        <dbReference type="ChEBI" id="CHEBI:15377"/>
        <dbReference type="ChEBI" id="CHEBI:15378"/>
        <dbReference type="ChEBI" id="CHEBI:17790"/>
        <dbReference type="ChEBI" id="CHEBI:29973"/>
        <dbReference type="ChEBI" id="CHEBI:82795"/>
        <dbReference type="EC" id="3.1.1.61"/>
    </reaction>
</comment>
<feature type="domain" description="CheB-type methylesterase" evidence="5">
    <location>
        <begin position="133"/>
        <end position="318"/>
    </location>
</feature>
<feature type="active site" evidence="4">
    <location>
        <position position="171"/>
    </location>
</feature>
<sequence length="327" mass="34844">MKFLIAHQSQLSMGRVRRAIAAAHPQAQFLTATSLTEAYNLSEHHEPDCVFISETLASLPECELLLSLFGILKITCVVLTEANTRAEVYALPDSLAKIPEADLEQHLGKIVKAAGQATPVARADPKKESAVSNYDPNKFILIGASTGGIDALITIAQHFGENCPPVLIVQHTGGSFAKSLIRLLNSACRATVTPAEDGLDIEPGHIYLAPDDRFHLTLAQRRRPSIHLKSHDLISGHRPSIDALFMSALPLAPQVTAALLTGMGKDGAAGLTELRRAGAHTIGQDQHTSVVYGMPRVAMEMGGVCLQLPLGKIGPALLKASAGKMRA</sequence>
<evidence type="ECO:0000256" key="2">
    <source>
        <dbReference type="ARBA" id="ARBA00039140"/>
    </source>
</evidence>
<evidence type="ECO:0000256" key="3">
    <source>
        <dbReference type="ARBA" id="ARBA00048267"/>
    </source>
</evidence>
<dbReference type="EC" id="3.1.1.61" evidence="2"/>
<dbReference type="PROSITE" id="PS50122">
    <property type="entry name" value="CHEB"/>
    <property type="match status" value="1"/>
</dbReference>
<keyword evidence="4" id="KW-0145">Chemotaxis</keyword>
<dbReference type="OrthoDB" id="9793421at2"/>
<accession>A0A1R3WVG1</accession>
<organism evidence="6 7">
    <name type="scientific">Yoonia rosea</name>
    <dbReference type="NCBI Taxonomy" id="287098"/>
    <lineage>
        <taxon>Bacteria</taxon>
        <taxon>Pseudomonadati</taxon>
        <taxon>Pseudomonadota</taxon>
        <taxon>Alphaproteobacteria</taxon>
        <taxon>Rhodobacterales</taxon>
        <taxon>Paracoccaceae</taxon>
        <taxon>Yoonia</taxon>
    </lineage>
</organism>
<gene>
    <name evidence="6" type="ORF">SAMN05421665_1440</name>
</gene>
<dbReference type="RefSeq" id="WP_076658985.1">
    <property type="nucleotide sequence ID" value="NZ_FTPR01000001.1"/>
</dbReference>
<name>A0A1R3WVG1_9RHOB</name>
<keyword evidence="1 4" id="KW-0378">Hydrolase</keyword>
<dbReference type="InterPro" id="IPR035909">
    <property type="entry name" value="CheB_C"/>
</dbReference>
<protein>
    <recommendedName>
        <fullName evidence="2">protein-glutamate methylesterase</fullName>
        <ecNumber evidence="2">3.1.1.61</ecNumber>
    </recommendedName>
</protein>
<keyword evidence="7" id="KW-1185">Reference proteome</keyword>
<dbReference type="PANTHER" id="PTHR42872:SF6">
    <property type="entry name" value="PROTEIN-GLUTAMATE METHYLESTERASE_PROTEIN-GLUTAMINE GLUTAMINASE"/>
    <property type="match status" value="1"/>
</dbReference>
<dbReference type="SUPFAM" id="SSF52738">
    <property type="entry name" value="Methylesterase CheB, C-terminal domain"/>
    <property type="match status" value="1"/>
</dbReference>
<evidence type="ECO:0000259" key="5">
    <source>
        <dbReference type="PROSITE" id="PS50122"/>
    </source>
</evidence>
<proteinExistence type="predicted"/>
<evidence type="ECO:0000256" key="1">
    <source>
        <dbReference type="ARBA" id="ARBA00022801"/>
    </source>
</evidence>
<feature type="active site" evidence="4">
    <location>
        <position position="266"/>
    </location>
</feature>
<dbReference type="GO" id="GO:0005737">
    <property type="term" value="C:cytoplasm"/>
    <property type="evidence" value="ECO:0007669"/>
    <property type="project" value="InterPro"/>
</dbReference>
<dbReference type="Gene3D" id="3.40.50.180">
    <property type="entry name" value="Methylesterase CheB, C-terminal domain"/>
    <property type="match status" value="1"/>
</dbReference>
<dbReference type="InterPro" id="IPR000673">
    <property type="entry name" value="Sig_transdc_resp-reg_Me-estase"/>
</dbReference>